<dbReference type="PANTHER" id="PTHR30532:SF21">
    <property type="entry name" value="SIDEROPHORE-BINDING LIPOPROTEIN YFIY-RELATED"/>
    <property type="match status" value="1"/>
</dbReference>
<evidence type="ECO:0000256" key="1">
    <source>
        <dbReference type="ARBA" id="ARBA00004196"/>
    </source>
</evidence>
<comment type="similarity">
    <text evidence="2">Belongs to the bacterial solute-binding protein 8 family.</text>
</comment>
<dbReference type="CDD" id="cd01146">
    <property type="entry name" value="FhuD"/>
    <property type="match status" value="1"/>
</dbReference>
<dbReference type="Proteomes" id="UP000830115">
    <property type="component" value="Chromosome"/>
</dbReference>
<name>A0ABY4M6B0_9ACTN</name>
<dbReference type="PROSITE" id="PS50983">
    <property type="entry name" value="FE_B12_PBP"/>
    <property type="match status" value="1"/>
</dbReference>
<proteinExistence type="inferred from homology"/>
<dbReference type="PROSITE" id="PS51257">
    <property type="entry name" value="PROKAR_LIPOPROTEIN"/>
    <property type="match status" value="1"/>
</dbReference>
<evidence type="ECO:0000259" key="7">
    <source>
        <dbReference type="PROSITE" id="PS50983"/>
    </source>
</evidence>
<protein>
    <submittedName>
        <fullName evidence="8">Iron-siderophore ABC transporter substrate-binding protein</fullName>
    </submittedName>
</protein>
<feature type="signal peptide" evidence="6">
    <location>
        <begin position="1"/>
        <end position="27"/>
    </location>
</feature>
<organism evidence="8 9">
    <name type="scientific">Streptomyces halobius</name>
    <dbReference type="NCBI Taxonomy" id="2879846"/>
    <lineage>
        <taxon>Bacteria</taxon>
        <taxon>Bacillati</taxon>
        <taxon>Actinomycetota</taxon>
        <taxon>Actinomycetes</taxon>
        <taxon>Kitasatosporales</taxon>
        <taxon>Streptomycetaceae</taxon>
        <taxon>Streptomyces</taxon>
    </lineage>
</organism>
<sequence>MHSPFRQLGARVAAAVAALTLAAGITACGNDSATKKDSGAKPAATADSAFPRSVKHHKGTTKLEARPERVVALDPSLVEAALALDGKLVAGVGSYGKKKTFPPYLGDSVKDVKRVGPLESPDLEAIAALEPDLIVSASIRHDALYDELSEIAPTVFVETTGPTWKDNITKLGEALGAERKATDALAAYEQRAAAVGKAVNKKADNPEISVVRFMDGPTRLTGNASFTGIVLSDMGLARPKAQDVNEFAVEVGEEQIRKADGDHIFVSTYEGGDESQERFLRNPLWRQLDAVKNNQVHEVNDATWMLSVSLQGANIVLDDMAKIFGVDPQRD</sequence>
<dbReference type="Pfam" id="PF01497">
    <property type="entry name" value="Peripla_BP_2"/>
    <property type="match status" value="1"/>
</dbReference>
<gene>
    <name evidence="8" type="ORF">K9S39_08640</name>
</gene>
<reference evidence="8" key="1">
    <citation type="submission" date="2021-10" db="EMBL/GenBank/DDBJ databases">
        <title>Streptomyces nigrumlapis sp.nov.,an antimicrobial producing actinobacterium isolated from Black Gobi rocks.</title>
        <authorList>
            <person name="Wen Y."/>
            <person name="Zhang W."/>
            <person name="Liu X.G."/>
        </authorList>
    </citation>
    <scope>NUCLEOTIDE SEQUENCE</scope>
    <source>
        <strain evidence="8">ST13-2-2</strain>
    </source>
</reference>
<dbReference type="InterPro" id="IPR054828">
    <property type="entry name" value="Vit_B12_bind_prot"/>
</dbReference>
<evidence type="ECO:0000256" key="6">
    <source>
        <dbReference type="SAM" id="SignalP"/>
    </source>
</evidence>
<feature type="chain" id="PRO_5046329038" evidence="6">
    <location>
        <begin position="28"/>
        <end position="331"/>
    </location>
</feature>
<dbReference type="NCBIfam" id="NF038402">
    <property type="entry name" value="TroA_like"/>
    <property type="match status" value="1"/>
</dbReference>
<evidence type="ECO:0000256" key="2">
    <source>
        <dbReference type="ARBA" id="ARBA00008814"/>
    </source>
</evidence>
<dbReference type="EMBL" id="CP086322">
    <property type="protein sequence ID" value="UQA91915.1"/>
    <property type="molecule type" value="Genomic_DNA"/>
</dbReference>
<evidence type="ECO:0000313" key="8">
    <source>
        <dbReference type="EMBL" id="UQA91915.1"/>
    </source>
</evidence>
<dbReference type="InterPro" id="IPR002491">
    <property type="entry name" value="ABC_transptr_periplasmic_BD"/>
</dbReference>
<dbReference type="SUPFAM" id="SSF53807">
    <property type="entry name" value="Helical backbone' metal receptor"/>
    <property type="match status" value="1"/>
</dbReference>
<comment type="subcellular location">
    <subcellularLocation>
        <location evidence="1">Cell envelope</location>
    </subcellularLocation>
</comment>
<feature type="domain" description="Fe/B12 periplasmic-binding" evidence="7">
    <location>
        <begin position="69"/>
        <end position="328"/>
    </location>
</feature>
<evidence type="ECO:0000256" key="3">
    <source>
        <dbReference type="ARBA" id="ARBA00022448"/>
    </source>
</evidence>
<feature type="region of interest" description="Disordered" evidence="5">
    <location>
        <begin position="31"/>
        <end position="63"/>
    </location>
</feature>
<keyword evidence="4 6" id="KW-0732">Signal</keyword>
<keyword evidence="3" id="KW-0813">Transport</keyword>
<keyword evidence="9" id="KW-1185">Reference proteome</keyword>
<dbReference type="RefSeq" id="WP_248862730.1">
    <property type="nucleotide sequence ID" value="NZ_CP086322.1"/>
</dbReference>
<accession>A0ABY4M6B0</accession>
<dbReference type="InterPro" id="IPR051313">
    <property type="entry name" value="Bact_iron-sidero_bind"/>
</dbReference>
<dbReference type="Gene3D" id="3.40.50.1980">
    <property type="entry name" value="Nitrogenase molybdenum iron protein domain"/>
    <property type="match status" value="2"/>
</dbReference>
<dbReference type="PANTHER" id="PTHR30532">
    <property type="entry name" value="IRON III DICITRATE-BINDING PERIPLASMIC PROTEIN"/>
    <property type="match status" value="1"/>
</dbReference>
<evidence type="ECO:0000313" key="9">
    <source>
        <dbReference type="Proteomes" id="UP000830115"/>
    </source>
</evidence>
<evidence type="ECO:0000256" key="4">
    <source>
        <dbReference type="ARBA" id="ARBA00022729"/>
    </source>
</evidence>
<evidence type="ECO:0000256" key="5">
    <source>
        <dbReference type="SAM" id="MobiDB-lite"/>
    </source>
</evidence>